<organism evidence="1 2">
    <name type="scientific">Acaulospora colombiana</name>
    <dbReference type="NCBI Taxonomy" id="27376"/>
    <lineage>
        <taxon>Eukaryota</taxon>
        <taxon>Fungi</taxon>
        <taxon>Fungi incertae sedis</taxon>
        <taxon>Mucoromycota</taxon>
        <taxon>Glomeromycotina</taxon>
        <taxon>Glomeromycetes</taxon>
        <taxon>Diversisporales</taxon>
        <taxon>Acaulosporaceae</taxon>
        <taxon>Acaulospora</taxon>
    </lineage>
</organism>
<feature type="non-terminal residue" evidence="1">
    <location>
        <position position="1"/>
    </location>
</feature>
<evidence type="ECO:0000313" key="2">
    <source>
        <dbReference type="Proteomes" id="UP000789525"/>
    </source>
</evidence>
<dbReference type="EMBL" id="CAJVPT010066447">
    <property type="protein sequence ID" value="CAG8773427.1"/>
    <property type="molecule type" value="Genomic_DNA"/>
</dbReference>
<dbReference type="Proteomes" id="UP000789525">
    <property type="component" value="Unassembled WGS sequence"/>
</dbReference>
<evidence type="ECO:0000313" key="1">
    <source>
        <dbReference type="EMBL" id="CAG8773427.1"/>
    </source>
</evidence>
<feature type="non-terminal residue" evidence="1">
    <location>
        <position position="139"/>
    </location>
</feature>
<keyword evidence="2" id="KW-1185">Reference proteome</keyword>
<reference evidence="1" key="1">
    <citation type="submission" date="2021-06" db="EMBL/GenBank/DDBJ databases">
        <authorList>
            <person name="Kallberg Y."/>
            <person name="Tangrot J."/>
            <person name="Rosling A."/>
        </authorList>
    </citation>
    <scope>NUCLEOTIDE SEQUENCE</scope>
    <source>
        <strain evidence="1">CL356</strain>
    </source>
</reference>
<accession>A0ACA9R1U8</accession>
<protein>
    <submittedName>
        <fullName evidence="1">3190_t:CDS:1</fullName>
    </submittedName>
</protein>
<proteinExistence type="predicted"/>
<name>A0ACA9R1U8_9GLOM</name>
<comment type="caution">
    <text evidence="1">The sequence shown here is derived from an EMBL/GenBank/DDBJ whole genome shotgun (WGS) entry which is preliminary data.</text>
</comment>
<sequence length="139" mass="16204">PGVSLLIFRDEFFGEKTSPCFFHKLGGLELRGPSFKILVPVQRQSPNWEYIWYGRDVEERYAEGVCCIKKYSKCPDFEDADLLSRDRVASKRDRSERQSVPPPTEHACSPWFSTIYPFLLVEKLTLTDIQDDFHILVAW</sequence>
<gene>
    <name evidence="1" type="ORF">ACOLOM_LOCUS13946</name>
</gene>